<evidence type="ECO:0000313" key="9">
    <source>
        <dbReference type="Proteomes" id="UP000789759"/>
    </source>
</evidence>
<sequence>FNELNKHTNQIENEDTGQQKDSQIVKKKDSAIKSFFSSNRQQNKSNKQTKFDKYLLLPRIDQTKKNDPLYWWKQQKSNFSILCILAKKYLAIFISSVFSEHLFSDAGNHVIPKRN</sequence>
<dbReference type="PANTHER" id="PTHR46481:SF10">
    <property type="entry name" value="ZINC FINGER BED DOMAIN-CONTAINING PROTEIN 39"/>
    <property type="match status" value="1"/>
</dbReference>
<dbReference type="GO" id="GO:0008270">
    <property type="term" value="F:zinc ion binding"/>
    <property type="evidence" value="ECO:0007669"/>
    <property type="project" value="UniProtKB-KW"/>
</dbReference>
<dbReference type="GO" id="GO:0046983">
    <property type="term" value="F:protein dimerization activity"/>
    <property type="evidence" value="ECO:0007669"/>
    <property type="project" value="InterPro"/>
</dbReference>
<dbReference type="AlphaFoldDB" id="A0A9N9CZ83"/>
<dbReference type="PANTHER" id="PTHR46481">
    <property type="entry name" value="ZINC FINGER BED DOMAIN-CONTAINING PROTEIN 4"/>
    <property type="match status" value="1"/>
</dbReference>
<proteinExistence type="predicted"/>
<keyword evidence="5" id="KW-0539">Nucleus</keyword>
<evidence type="ECO:0000256" key="2">
    <source>
        <dbReference type="ARBA" id="ARBA00022723"/>
    </source>
</evidence>
<keyword evidence="2" id="KW-0479">Metal-binding</keyword>
<dbReference type="SUPFAM" id="SSF53098">
    <property type="entry name" value="Ribonuclease H-like"/>
    <property type="match status" value="1"/>
</dbReference>
<keyword evidence="9" id="KW-1185">Reference proteome</keyword>
<dbReference type="OrthoDB" id="2449751at2759"/>
<evidence type="ECO:0000256" key="5">
    <source>
        <dbReference type="ARBA" id="ARBA00023242"/>
    </source>
</evidence>
<dbReference type="InterPro" id="IPR008906">
    <property type="entry name" value="HATC_C_dom"/>
</dbReference>
<organism evidence="8 9">
    <name type="scientific">Cetraspora pellucida</name>
    <dbReference type="NCBI Taxonomy" id="1433469"/>
    <lineage>
        <taxon>Eukaryota</taxon>
        <taxon>Fungi</taxon>
        <taxon>Fungi incertae sedis</taxon>
        <taxon>Mucoromycota</taxon>
        <taxon>Glomeromycotina</taxon>
        <taxon>Glomeromycetes</taxon>
        <taxon>Diversisporales</taxon>
        <taxon>Gigasporaceae</taxon>
        <taxon>Cetraspora</taxon>
    </lineage>
</organism>
<dbReference type="InterPro" id="IPR012337">
    <property type="entry name" value="RNaseH-like_sf"/>
</dbReference>
<keyword evidence="3" id="KW-0863">Zinc-finger</keyword>
<comment type="subcellular location">
    <subcellularLocation>
        <location evidence="1">Nucleus</location>
    </subcellularLocation>
</comment>
<dbReference type="EMBL" id="CAJVQA010005409">
    <property type="protein sequence ID" value="CAG8620003.1"/>
    <property type="molecule type" value="Genomic_DNA"/>
</dbReference>
<dbReference type="Proteomes" id="UP000789759">
    <property type="component" value="Unassembled WGS sequence"/>
</dbReference>
<name>A0A9N9CZ83_9GLOM</name>
<accession>A0A9N9CZ83</accession>
<feature type="non-terminal residue" evidence="8">
    <location>
        <position position="1"/>
    </location>
</feature>
<evidence type="ECO:0000313" key="8">
    <source>
        <dbReference type="EMBL" id="CAG8620003.1"/>
    </source>
</evidence>
<dbReference type="GO" id="GO:0005634">
    <property type="term" value="C:nucleus"/>
    <property type="evidence" value="ECO:0007669"/>
    <property type="project" value="UniProtKB-SubCell"/>
</dbReference>
<dbReference type="Pfam" id="PF05699">
    <property type="entry name" value="Dimer_Tnp_hAT"/>
    <property type="match status" value="1"/>
</dbReference>
<evidence type="ECO:0000256" key="4">
    <source>
        <dbReference type="ARBA" id="ARBA00022833"/>
    </source>
</evidence>
<evidence type="ECO:0000256" key="1">
    <source>
        <dbReference type="ARBA" id="ARBA00004123"/>
    </source>
</evidence>
<dbReference type="InterPro" id="IPR052035">
    <property type="entry name" value="ZnF_BED_domain_contain"/>
</dbReference>
<feature type="domain" description="HAT C-terminal dimerisation" evidence="7">
    <location>
        <begin position="51"/>
        <end position="115"/>
    </location>
</feature>
<keyword evidence="4" id="KW-0862">Zinc</keyword>
<evidence type="ECO:0000259" key="7">
    <source>
        <dbReference type="Pfam" id="PF05699"/>
    </source>
</evidence>
<feature type="region of interest" description="Disordered" evidence="6">
    <location>
        <begin position="1"/>
        <end position="24"/>
    </location>
</feature>
<reference evidence="8" key="1">
    <citation type="submission" date="2021-06" db="EMBL/GenBank/DDBJ databases">
        <authorList>
            <person name="Kallberg Y."/>
            <person name="Tangrot J."/>
            <person name="Rosling A."/>
        </authorList>
    </citation>
    <scope>NUCLEOTIDE SEQUENCE</scope>
    <source>
        <strain evidence="8">FL966</strain>
    </source>
</reference>
<evidence type="ECO:0000256" key="3">
    <source>
        <dbReference type="ARBA" id="ARBA00022771"/>
    </source>
</evidence>
<evidence type="ECO:0000256" key="6">
    <source>
        <dbReference type="SAM" id="MobiDB-lite"/>
    </source>
</evidence>
<comment type="caution">
    <text evidence="8">The sequence shown here is derived from an EMBL/GenBank/DDBJ whole genome shotgun (WGS) entry which is preliminary data.</text>
</comment>
<gene>
    <name evidence="8" type="ORF">CPELLU_LOCUS7870</name>
</gene>
<protein>
    <submittedName>
        <fullName evidence="8">10648_t:CDS:1</fullName>
    </submittedName>
</protein>